<accession>A0ABP0FQC4</accession>
<evidence type="ECO:0000313" key="1">
    <source>
        <dbReference type="EMBL" id="CAK8680632.1"/>
    </source>
</evidence>
<dbReference type="Proteomes" id="UP001642483">
    <property type="component" value="Unassembled WGS sequence"/>
</dbReference>
<proteinExistence type="predicted"/>
<dbReference type="EMBL" id="CAWYQH010000075">
    <property type="protein sequence ID" value="CAK8680632.1"/>
    <property type="molecule type" value="Genomic_DNA"/>
</dbReference>
<organism evidence="1 2">
    <name type="scientific">Clavelina lepadiformis</name>
    <name type="common">Light-bulb sea squirt</name>
    <name type="synonym">Ascidia lepadiformis</name>
    <dbReference type="NCBI Taxonomy" id="159417"/>
    <lineage>
        <taxon>Eukaryota</taxon>
        <taxon>Metazoa</taxon>
        <taxon>Chordata</taxon>
        <taxon>Tunicata</taxon>
        <taxon>Ascidiacea</taxon>
        <taxon>Aplousobranchia</taxon>
        <taxon>Clavelinidae</taxon>
        <taxon>Clavelina</taxon>
    </lineage>
</organism>
<protein>
    <submittedName>
        <fullName evidence="1">Uncharacterized protein</fullName>
    </submittedName>
</protein>
<gene>
    <name evidence="1" type="ORF">CVLEPA_LOCUS10875</name>
</gene>
<keyword evidence="2" id="KW-1185">Reference proteome</keyword>
<reference evidence="1 2" key="1">
    <citation type="submission" date="2024-02" db="EMBL/GenBank/DDBJ databases">
        <authorList>
            <person name="Daric V."/>
            <person name="Darras S."/>
        </authorList>
    </citation>
    <scope>NUCLEOTIDE SEQUENCE [LARGE SCALE GENOMIC DNA]</scope>
</reference>
<name>A0ABP0FQC4_CLALP</name>
<evidence type="ECO:0000313" key="2">
    <source>
        <dbReference type="Proteomes" id="UP001642483"/>
    </source>
</evidence>
<comment type="caution">
    <text evidence="1">The sequence shown here is derived from an EMBL/GenBank/DDBJ whole genome shotgun (WGS) entry which is preliminary data.</text>
</comment>
<sequence>MHHHPQNQERALNLSILTVSGPGFATILPPEPKDFGFPKAAGEVVKANRCFEHSNFFKVNVPAAANTQSRAPDGEPKGLVRVLHCYFFVTTSPRREWVICAPAAFLGSGSRFSGSLSGIEP</sequence>